<evidence type="ECO:0000313" key="3">
    <source>
        <dbReference type="EMBL" id="GIL45858.1"/>
    </source>
</evidence>
<name>A0A8J4AR11_9CHLO</name>
<evidence type="ECO:0000259" key="2">
    <source>
        <dbReference type="Pfam" id="PF18360"/>
    </source>
</evidence>
<keyword evidence="4" id="KW-1185">Reference proteome</keyword>
<feature type="region of interest" description="Disordered" evidence="1">
    <location>
        <begin position="193"/>
        <end position="230"/>
    </location>
</feature>
<dbReference type="EMBL" id="BNCO01000003">
    <property type="protein sequence ID" value="GIL45858.1"/>
    <property type="molecule type" value="Genomic_DNA"/>
</dbReference>
<proteinExistence type="predicted"/>
<dbReference type="InterPro" id="IPR041337">
    <property type="entry name" value="hnRNP_Q_AcD"/>
</dbReference>
<feature type="domain" description="Heterogeneous nuclear ribonucleoprotein Q acidic" evidence="2">
    <location>
        <begin position="115"/>
        <end position="182"/>
    </location>
</feature>
<dbReference type="Proteomes" id="UP000747399">
    <property type="component" value="Unassembled WGS sequence"/>
</dbReference>
<protein>
    <recommendedName>
        <fullName evidence="2">Heterogeneous nuclear ribonucleoprotein Q acidic domain-containing protein</fullName>
    </recommendedName>
</protein>
<feature type="domain" description="Heterogeneous nuclear ribonucleoprotein Q acidic" evidence="2">
    <location>
        <begin position="445"/>
        <end position="499"/>
    </location>
</feature>
<accession>A0A8J4AR11</accession>
<comment type="caution">
    <text evidence="3">The sequence shown here is derived from an EMBL/GenBank/DDBJ whole genome shotgun (WGS) entry which is preliminary data.</text>
</comment>
<feature type="domain" description="Heterogeneous nuclear ribonucleoprotein Q acidic" evidence="2">
    <location>
        <begin position="44"/>
        <end position="106"/>
    </location>
</feature>
<reference evidence="3" key="1">
    <citation type="journal article" date="2021" name="Proc. Natl. Acad. Sci. U.S.A.">
        <title>Three genomes in the algal genus Volvox reveal the fate of a haploid sex-determining region after a transition to homothallism.</title>
        <authorList>
            <person name="Yamamoto K."/>
            <person name="Hamaji T."/>
            <person name="Kawai-Toyooka H."/>
            <person name="Matsuzaki R."/>
            <person name="Takahashi F."/>
            <person name="Nishimura Y."/>
            <person name="Kawachi M."/>
            <person name="Noguchi H."/>
            <person name="Minakuchi Y."/>
            <person name="Umen J.G."/>
            <person name="Toyoda A."/>
            <person name="Nozaki H."/>
        </authorList>
    </citation>
    <scope>NUCLEOTIDE SEQUENCE</scope>
    <source>
        <strain evidence="3">NIES-3780</strain>
    </source>
</reference>
<gene>
    <name evidence="3" type="ORF">Vafri_2993</name>
</gene>
<dbReference type="AlphaFoldDB" id="A0A8J4AR11"/>
<dbReference type="CDD" id="cd21039">
    <property type="entry name" value="NURR"/>
    <property type="match status" value="3"/>
</dbReference>
<evidence type="ECO:0000256" key="1">
    <source>
        <dbReference type="SAM" id="MobiDB-lite"/>
    </source>
</evidence>
<evidence type="ECO:0000313" key="4">
    <source>
        <dbReference type="Proteomes" id="UP000747399"/>
    </source>
</evidence>
<feature type="non-terminal residue" evidence="3">
    <location>
        <position position="1"/>
    </location>
</feature>
<sequence>PNIVTRMESHKRSADVAGMNGEGGPDYKSARLPDRFESCDHRLRDRIIRLVAGGRVRAEDVDDKALDLLKSLKVDDAVNVIDQFERAVHGGNVKNKSAYLAGVATRHKHFGHGPKLPKEVQQRLEQLYRSGKLRDSQVLDVKVLDAINDMEPSLALRVIENFEGKDLEDARNINALFMATIKITKEQIARERSYGMPPPAHGYRDPLPPPHHHGMNPPPPHGMNPPPPYGMNPPPSYSPPPPYSAPPPPPPPYGAPSPYAPPMMHAPPPIAAAPAPTPMRRNYGSEQAALGVRIDELHNLSSHAPFVPGAVAMTLQRAWDSGNRLVSLLDEGSWKALTEMESQHGQQVVNEVVEAMNNQQIRNCNAFLISVAKKFLTGSASTPAAGSYGGSSGAGGNYGGGSSGGSYGSASYASGGAGGQKGVPALNRLHGVLGQRAQDLLVQHSHVLRDSHFDEVVVSQLQKLPEHEALEVLAEVGRHELVGVKNIPAYIMGIINRYKRGVSRPSY</sequence>
<dbReference type="Pfam" id="PF18360">
    <property type="entry name" value="hnRNP_Q_AcD"/>
    <property type="match status" value="4"/>
</dbReference>
<feature type="region of interest" description="Disordered" evidence="1">
    <location>
        <begin position="1"/>
        <end position="29"/>
    </location>
</feature>
<feature type="compositionally biased region" description="Pro residues" evidence="1">
    <location>
        <begin position="216"/>
        <end position="230"/>
    </location>
</feature>
<feature type="domain" description="Heterogeneous nuclear ribonucleoprotein Q acidic" evidence="2">
    <location>
        <begin position="309"/>
        <end position="375"/>
    </location>
</feature>
<organism evidence="3 4">
    <name type="scientific">Volvox africanus</name>
    <dbReference type="NCBI Taxonomy" id="51714"/>
    <lineage>
        <taxon>Eukaryota</taxon>
        <taxon>Viridiplantae</taxon>
        <taxon>Chlorophyta</taxon>
        <taxon>core chlorophytes</taxon>
        <taxon>Chlorophyceae</taxon>
        <taxon>CS clade</taxon>
        <taxon>Chlamydomonadales</taxon>
        <taxon>Volvocaceae</taxon>
        <taxon>Volvox</taxon>
    </lineage>
</organism>